<protein>
    <submittedName>
        <fullName evidence="1">Cytidylate kinase-like family protein</fullName>
    </submittedName>
</protein>
<keyword evidence="1" id="KW-0418">Kinase</keyword>
<dbReference type="Pfam" id="PF13189">
    <property type="entry name" value="Cytidylate_kin2"/>
    <property type="match status" value="1"/>
</dbReference>
<evidence type="ECO:0000313" key="1">
    <source>
        <dbReference type="EMBL" id="MBC5656584.1"/>
    </source>
</evidence>
<accession>A0AAW3X1V6</accession>
<evidence type="ECO:0000313" key="2">
    <source>
        <dbReference type="Proteomes" id="UP000653904"/>
    </source>
</evidence>
<dbReference type="InterPro" id="IPR027417">
    <property type="entry name" value="P-loop_NTPase"/>
</dbReference>
<keyword evidence="2" id="KW-1185">Reference proteome</keyword>
<name>A0AAW3X1V6_9CLOT</name>
<dbReference type="EMBL" id="JACOOW010000006">
    <property type="protein sequence ID" value="MBC5656584.1"/>
    <property type="molecule type" value="Genomic_DNA"/>
</dbReference>
<dbReference type="Gene3D" id="3.40.50.300">
    <property type="entry name" value="P-loop containing nucleotide triphosphate hydrolases"/>
    <property type="match status" value="1"/>
</dbReference>
<dbReference type="GO" id="GO:0016301">
    <property type="term" value="F:kinase activity"/>
    <property type="evidence" value="ECO:0007669"/>
    <property type="project" value="UniProtKB-KW"/>
</dbReference>
<reference evidence="1 2" key="1">
    <citation type="submission" date="2020-08" db="EMBL/GenBank/DDBJ databases">
        <title>Genome public.</title>
        <authorList>
            <person name="Liu C."/>
            <person name="Sun Q."/>
        </authorList>
    </citation>
    <scope>NUCLEOTIDE SEQUENCE [LARGE SCALE GENOMIC DNA]</scope>
    <source>
        <strain evidence="1 2">BX14</strain>
    </source>
</reference>
<dbReference type="AlphaFoldDB" id="A0AAW3X1V6"/>
<keyword evidence="1" id="KW-0808">Transferase</keyword>
<comment type="caution">
    <text evidence="1">The sequence shown here is derived from an EMBL/GenBank/DDBJ whole genome shotgun (WGS) entry which is preliminary data.</text>
</comment>
<dbReference type="Proteomes" id="UP000653904">
    <property type="component" value="Unassembled WGS sequence"/>
</dbReference>
<proteinExistence type="predicted"/>
<gene>
    <name evidence="1" type="ORF">H8S19_05780</name>
</gene>
<organism evidence="1 2">
    <name type="scientific">Clostridium segne</name>
    <dbReference type="NCBI Taxonomy" id="2763038"/>
    <lineage>
        <taxon>Bacteria</taxon>
        <taxon>Bacillati</taxon>
        <taxon>Bacillota</taxon>
        <taxon>Clostridia</taxon>
        <taxon>Eubacteriales</taxon>
        <taxon>Clostridiaceae</taxon>
        <taxon>Clostridium</taxon>
    </lineage>
</organism>
<sequence>MGKRIITISREFGSGGRFIGMEVAQKLGVKYYDKEMIGQIAEQSGFSPKYIQENAELSPKKGLFAYAFSGRDQMGRSVEDMIYEAQRKIILDIAEREECVIIGRNADFILKDRDDVLNVFIHGNMPEKVKRICGLYNVTEQEAIKMTEDIDKRRMSNYRFYTDQKWGMASNYTLSLNSSVLGYEMCERIIMECGGR</sequence>